<protein>
    <recommendedName>
        <fullName evidence="8">Transcription factor TFIIIC triple barrel domain-containing protein</fullName>
    </recommendedName>
</protein>
<comment type="subcellular location">
    <subcellularLocation>
        <location evidence="1">Membrane</location>
        <topology evidence="1">Single-pass membrane protein</topology>
    </subcellularLocation>
</comment>
<dbReference type="InterPro" id="IPR025287">
    <property type="entry name" value="WAK_GUB"/>
</dbReference>
<feature type="chain" id="PRO_5043450867" description="Transcription factor TFIIIC triple barrel domain-containing protein" evidence="3">
    <location>
        <begin position="27"/>
        <end position="413"/>
    </location>
</feature>
<dbReference type="Gene3D" id="2.60.40.4370">
    <property type="match status" value="1"/>
</dbReference>
<evidence type="ECO:0000259" key="4">
    <source>
        <dbReference type="Pfam" id="PF10419"/>
    </source>
</evidence>
<accession>A0AAV6I5I0</accession>
<dbReference type="EMBL" id="JACTNZ010000012">
    <property type="protein sequence ID" value="KAG5522359.1"/>
    <property type="molecule type" value="Genomic_DNA"/>
</dbReference>
<evidence type="ECO:0008006" key="8">
    <source>
        <dbReference type="Google" id="ProtNLM"/>
    </source>
</evidence>
<dbReference type="PANTHER" id="PTHR33355:SF10">
    <property type="entry name" value="EGF-LIKE DOMAIN-CONTAINING PROTEIN"/>
    <property type="match status" value="1"/>
</dbReference>
<dbReference type="Proteomes" id="UP000823749">
    <property type="component" value="Chromosome 12"/>
</dbReference>
<keyword evidence="7" id="KW-1185">Reference proteome</keyword>
<reference evidence="6" key="1">
    <citation type="submission" date="2020-08" db="EMBL/GenBank/DDBJ databases">
        <title>Plant Genome Project.</title>
        <authorList>
            <person name="Zhang R.-G."/>
        </authorList>
    </citation>
    <scope>NUCLEOTIDE SEQUENCE</scope>
    <source>
        <strain evidence="6">WSP0</strain>
        <tissue evidence="6">Leaf</tissue>
    </source>
</reference>
<evidence type="ECO:0000313" key="7">
    <source>
        <dbReference type="Proteomes" id="UP000823749"/>
    </source>
</evidence>
<evidence type="ECO:0000313" key="6">
    <source>
        <dbReference type="EMBL" id="KAG5522359.1"/>
    </source>
</evidence>
<evidence type="ECO:0000256" key="2">
    <source>
        <dbReference type="ARBA" id="ARBA00022729"/>
    </source>
</evidence>
<dbReference type="AlphaFoldDB" id="A0AAV6I5I0"/>
<evidence type="ECO:0000256" key="3">
    <source>
        <dbReference type="SAM" id="SignalP"/>
    </source>
</evidence>
<dbReference type="Pfam" id="PF10419">
    <property type="entry name" value="TFIIIC_sub6"/>
    <property type="match status" value="1"/>
</dbReference>
<feature type="domain" description="Transcription factor TFIIIC triple barrel" evidence="4">
    <location>
        <begin position="286"/>
        <end position="394"/>
    </location>
</feature>
<dbReference type="FunFam" id="2.60.40.4370:FF:000002">
    <property type="entry name" value="Transcription factor TFIIIC, tau55-related protein"/>
    <property type="match status" value="1"/>
</dbReference>
<feature type="domain" description="Wall-associated receptor kinase galacturonan-binding" evidence="5">
    <location>
        <begin position="29"/>
        <end position="93"/>
    </location>
</feature>
<dbReference type="GO" id="GO:0030247">
    <property type="term" value="F:polysaccharide binding"/>
    <property type="evidence" value="ECO:0007669"/>
    <property type="project" value="InterPro"/>
</dbReference>
<sequence>MNLNPSPSTILLSLIPLIFLSSSVSGQTCQRTCGKQPIKYPFGTGTGCGDPRFQKHVTCDQTRTPNQLTLSTHTGCYPITYIDYTNQVLYVSDPTMSTCACAQPSKGFGLDWDAPFAFQDNTIFALLDCSTSSSPIYKSSGGGNYSSAAPLCDTNGASVCSLLYSCQAVSRLNVPISTCCVYTPVDLGPQFEMDLQKLKCSSYSGIYGFDGRENDPESWNYGVALKYKFNFDNMYPAVCASCERSNGVCGYAGPYNTYLVALLFGMVSGLDHVMAAISSSHDQVEDEEEYVLLDLDGVSGQVHIPPNAPYVLSGLDTLNPILVIDNKVKLIGEYEETIGTCFVFTEGESAPVVHEETGPSEANLFSGKFIIDQTLPPAKEVNPVAHLHKILKFRLLPETDIEDITAEPTTENG</sequence>
<dbReference type="GO" id="GO:0016020">
    <property type="term" value="C:membrane"/>
    <property type="evidence" value="ECO:0007669"/>
    <property type="project" value="UniProtKB-SubCell"/>
</dbReference>
<evidence type="ECO:0000256" key="1">
    <source>
        <dbReference type="ARBA" id="ARBA00004167"/>
    </source>
</evidence>
<name>A0AAV6I5I0_9ERIC</name>
<comment type="caution">
    <text evidence="6">The sequence shown here is derived from an EMBL/GenBank/DDBJ whole genome shotgun (WGS) entry which is preliminary data.</text>
</comment>
<gene>
    <name evidence="6" type="ORF">RHGRI_034517</name>
</gene>
<proteinExistence type="predicted"/>
<dbReference type="Pfam" id="PF13947">
    <property type="entry name" value="GUB_WAK_bind"/>
    <property type="match status" value="1"/>
</dbReference>
<dbReference type="InterPro" id="IPR019481">
    <property type="entry name" value="TFIIIC_triple_barrel"/>
</dbReference>
<organism evidence="6 7">
    <name type="scientific">Rhododendron griersonianum</name>
    <dbReference type="NCBI Taxonomy" id="479676"/>
    <lineage>
        <taxon>Eukaryota</taxon>
        <taxon>Viridiplantae</taxon>
        <taxon>Streptophyta</taxon>
        <taxon>Embryophyta</taxon>
        <taxon>Tracheophyta</taxon>
        <taxon>Spermatophyta</taxon>
        <taxon>Magnoliopsida</taxon>
        <taxon>eudicotyledons</taxon>
        <taxon>Gunneridae</taxon>
        <taxon>Pentapetalae</taxon>
        <taxon>asterids</taxon>
        <taxon>Ericales</taxon>
        <taxon>Ericaceae</taxon>
        <taxon>Ericoideae</taxon>
        <taxon>Rhodoreae</taxon>
        <taxon>Rhododendron</taxon>
    </lineage>
</organism>
<dbReference type="PANTHER" id="PTHR33355">
    <property type="entry name" value="WALL-ASSOCIATED RECEPTOR KINASE CARBOXY-TERMINAL PROTEIN-RELATED"/>
    <property type="match status" value="1"/>
</dbReference>
<feature type="signal peptide" evidence="3">
    <location>
        <begin position="1"/>
        <end position="26"/>
    </location>
</feature>
<keyword evidence="2 3" id="KW-0732">Signal</keyword>
<evidence type="ECO:0000259" key="5">
    <source>
        <dbReference type="Pfam" id="PF13947"/>
    </source>
</evidence>